<gene>
    <name evidence="1" type="ORF">FEI14_08900</name>
</gene>
<dbReference type="AlphaFoldDB" id="A0A5R8LW59"/>
<evidence type="ECO:0000313" key="1">
    <source>
        <dbReference type="EMBL" id="TLF41504.1"/>
    </source>
</evidence>
<name>A0A5R8LW59_LACZE</name>
<dbReference type="Proteomes" id="UP000307781">
    <property type="component" value="Unassembled WGS sequence"/>
</dbReference>
<proteinExistence type="predicted"/>
<sequence>MDHRRHSSIPERFANEKTDDFDEIMTLLNTLRVIETFLDWLSAINALHLREFDIWQVVNPIKTGLTDRADAALGIDEPNVSDDEQDADAAFIEDDIADQSQDEIYQPDESYLNQAHVDKIGDQQWQLVTAEEVHNQLLKYIRLVWADEESQDLRGAYPQSAVIDAVLTMGDALYAQHLETIQTWEPEHFLSYITDTIETQPLVKSQALIASWMHLLMYLIFNKKIEREHGDELLAMFARGAEILYKSGKTTGRTISLSDYKRSKRKNKKRRKKR</sequence>
<dbReference type="EMBL" id="VBWN01000005">
    <property type="protein sequence ID" value="TLF41504.1"/>
    <property type="molecule type" value="Genomic_DNA"/>
</dbReference>
<evidence type="ECO:0000313" key="2">
    <source>
        <dbReference type="Proteomes" id="UP000307781"/>
    </source>
</evidence>
<accession>A0A5R8LW59</accession>
<reference evidence="1 2" key="1">
    <citation type="submission" date="2019-05" db="EMBL/GenBank/DDBJ databases">
        <title>Genome-based reclassification of Lactobacillus casei as Lactobacillus casei subsp. casei. subsp.nov., description of Lactobacillus casei subsp. zeae subsp. nov., and emended description of Lactobacillus casei.</title>
        <authorList>
            <person name="Huang C.-H."/>
        </authorList>
    </citation>
    <scope>NUCLEOTIDE SEQUENCE [LARGE SCALE GENOMIC DNA]</scope>
    <source>
        <strain evidence="1 2">CRBIP24.58</strain>
    </source>
</reference>
<protein>
    <submittedName>
        <fullName evidence="1">Uncharacterized protein</fullName>
    </submittedName>
</protein>
<comment type="caution">
    <text evidence="1">The sequence shown here is derived from an EMBL/GenBank/DDBJ whole genome shotgun (WGS) entry which is preliminary data.</text>
</comment>
<organism evidence="1 2">
    <name type="scientific">Lacticaseibacillus zeae</name>
    <name type="common">Lactobacillus zeae</name>
    <dbReference type="NCBI Taxonomy" id="57037"/>
    <lineage>
        <taxon>Bacteria</taxon>
        <taxon>Bacillati</taxon>
        <taxon>Bacillota</taxon>
        <taxon>Bacilli</taxon>
        <taxon>Lactobacillales</taxon>
        <taxon>Lactobacillaceae</taxon>
        <taxon>Lacticaseibacillus</taxon>
    </lineage>
</organism>